<reference evidence="2 4" key="2">
    <citation type="submission" date="2016-05" db="EMBL/GenBank/DDBJ databases">
        <authorList>
            <person name="Prochazka B."/>
            <person name="Indra A."/>
            <person name="Hasenberger P."/>
            <person name="Blaschitz M."/>
            <person name="Wagner L."/>
            <person name="Wewalka G."/>
            <person name="Sorschag S."/>
            <person name="Schmid D."/>
            <person name="Ruppitsch W."/>
        </authorList>
    </citation>
    <scope>NUCLEOTIDE SEQUENCE [LARGE SCALE GENOMIC DNA]</scope>
    <source>
        <strain evidence="2 4">974010_12</strain>
    </source>
</reference>
<keyword evidence="4" id="KW-1185">Reference proteome</keyword>
<gene>
    <name evidence="2" type="ORF">A8135_07315</name>
    <name evidence="1" type="ORF">Ljam_1943</name>
</gene>
<dbReference type="EMBL" id="LYOZ01000001">
    <property type="protein sequence ID" value="OCH99482.1"/>
    <property type="molecule type" value="Genomic_DNA"/>
</dbReference>
<evidence type="ECO:0000313" key="2">
    <source>
        <dbReference type="EMBL" id="OCH99482.1"/>
    </source>
</evidence>
<dbReference type="RefSeq" id="WP_058449840.1">
    <property type="nucleotide sequence ID" value="NZ_CAAAJF010000002.1"/>
</dbReference>
<evidence type="ECO:0000313" key="3">
    <source>
        <dbReference type="Proteomes" id="UP000054715"/>
    </source>
</evidence>
<evidence type="ECO:0000313" key="1">
    <source>
        <dbReference type="EMBL" id="KTD07748.1"/>
    </source>
</evidence>
<dbReference type="Proteomes" id="UP000054715">
    <property type="component" value="Unassembled WGS sequence"/>
</dbReference>
<name>A0A0W0UIR1_9GAMM</name>
<evidence type="ECO:0000313" key="4">
    <source>
        <dbReference type="Proteomes" id="UP000093336"/>
    </source>
</evidence>
<organism evidence="1 3">
    <name type="scientific">Legionella jamestowniensis</name>
    <dbReference type="NCBI Taxonomy" id="455"/>
    <lineage>
        <taxon>Bacteria</taxon>
        <taxon>Pseudomonadati</taxon>
        <taxon>Pseudomonadota</taxon>
        <taxon>Gammaproteobacteria</taxon>
        <taxon>Legionellales</taxon>
        <taxon>Legionellaceae</taxon>
        <taxon>Legionella</taxon>
    </lineage>
</organism>
<dbReference type="PATRIC" id="fig|455.5.peg.2047"/>
<proteinExistence type="predicted"/>
<comment type="caution">
    <text evidence="1">The sequence shown here is derived from an EMBL/GenBank/DDBJ whole genome shotgun (WGS) entry which is preliminary data.</text>
</comment>
<protein>
    <submittedName>
        <fullName evidence="1">Uncharacterized protein</fullName>
    </submittedName>
</protein>
<dbReference type="Proteomes" id="UP000093336">
    <property type="component" value="Unassembled WGS sequence"/>
</dbReference>
<dbReference type="AlphaFoldDB" id="A0A0W0UIR1"/>
<reference evidence="1 3" key="1">
    <citation type="submission" date="2015-11" db="EMBL/GenBank/DDBJ databases">
        <title>Genomic analysis of 38 Legionella species identifies large and diverse effector repertoires.</title>
        <authorList>
            <person name="Burstein D."/>
            <person name="Amaro F."/>
            <person name="Zusman T."/>
            <person name="Lifshitz Z."/>
            <person name="Cohen O."/>
            <person name="Gilbert J.A."/>
            <person name="Pupko T."/>
            <person name="Shuman H.A."/>
            <person name="Segal G."/>
        </authorList>
    </citation>
    <scope>NUCLEOTIDE SEQUENCE [LARGE SCALE GENOMIC DNA]</scope>
    <source>
        <strain evidence="1 3">JA-26-G1-E2</strain>
    </source>
</reference>
<sequence>MFFVKRLLRFFKSQKQPSHIIPVKEPVNLPSNEIDPNSFFNPNKSSSIIQERMKFFAHAQMKDLAEVGEKKALGYLPLETIRNAGFDAFHVSRFLQKNGLTVFIIPAPLPEEIYAYDSTIEKFVHVQTKQTFEVIPRGNFLTIKSGALVAFDKKAIDAFLQEKKEFIYHENQQETNEDYKWPSEANAFVNMLFRKQASSSLMNHFIHCIYTSMPTAITSNVNRPEC</sequence>
<dbReference type="EMBL" id="LNYG01000013">
    <property type="protein sequence ID" value="KTD07748.1"/>
    <property type="molecule type" value="Genomic_DNA"/>
</dbReference>
<accession>A0A0W0UIR1</accession>